<evidence type="ECO:0000313" key="2">
    <source>
        <dbReference type="EMBL" id="KAK5958276.1"/>
    </source>
</evidence>
<feature type="compositionally biased region" description="Acidic residues" evidence="1">
    <location>
        <begin position="281"/>
        <end position="294"/>
    </location>
</feature>
<feature type="region of interest" description="Disordered" evidence="1">
    <location>
        <begin position="183"/>
        <end position="226"/>
    </location>
</feature>
<proteinExistence type="predicted"/>
<dbReference type="AlphaFoldDB" id="A0AAN8F1I1"/>
<feature type="region of interest" description="Disordered" evidence="1">
    <location>
        <begin position="266"/>
        <end position="299"/>
    </location>
</feature>
<feature type="compositionally biased region" description="Basic and acidic residues" evidence="1">
    <location>
        <begin position="266"/>
        <end position="280"/>
    </location>
</feature>
<reference evidence="2 3" key="1">
    <citation type="submission" date="2022-12" db="EMBL/GenBank/DDBJ databases">
        <title>Genomic features and morphological characterization of a novel Knufia sp. strain isolated from spacecraft assembly facility.</title>
        <authorList>
            <person name="Teixeira M."/>
            <person name="Chander A.M."/>
            <person name="Stajich J.E."/>
            <person name="Venkateswaran K."/>
        </authorList>
    </citation>
    <scope>NUCLEOTIDE SEQUENCE [LARGE SCALE GENOMIC DNA]</scope>
    <source>
        <strain evidence="2 3">FJI-L2-BK-P2</strain>
    </source>
</reference>
<feature type="compositionally biased region" description="Low complexity" evidence="1">
    <location>
        <begin position="194"/>
        <end position="210"/>
    </location>
</feature>
<evidence type="ECO:0000313" key="3">
    <source>
        <dbReference type="Proteomes" id="UP001316803"/>
    </source>
</evidence>
<accession>A0AAN8F1I1</accession>
<protein>
    <submittedName>
        <fullName evidence="2">Uncharacterized protein</fullName>
    </submittedName>
</protein>
<name>A0AAN8F1I1_9EURO</name>
<evidence type="ECO:0000256" key="1">
    <source>
        <dbReference type="SAM" id="MobiDB-lite"/>
    </source>
</evidence>
<organism evidence="2 3">
    <name type="scientific">Knufia fluminis</name>
    <dbReference type="NCBI Taxonomy" id="191047"/>
    <lineage>
        <taxon>Eukaryota</taxon>
        <taxon>Fungi</taxon>
        <taxon>Dikarya</taxon>
        <taxon>Ascomycota</taxon>
        <taxon>Pezizomycotina</taxon>
        <taxon>Eurotiomycetes</taxon>
        <taxon>Chaetothyriomycetidae</taxon>
        <taxon>Chaetothyriales</taxon>
        <taxon>Trichomeriaceae</taxon>
        <taxon>Knufia</taxon>
    </lineage>
</organism>
<gene>
    <name evidence="2" type="ORF">OHC33_000118</name>
</gene>
<sequence>MAAPFYQLSALELYQLNLPTTDTISVLWQPDSSTAPIVLCHGLSRTMASSFSKAAATGITSVNGAEQLLLTGGKAHAIKKILVWMVDSCAGYGLVNFPKDSGSPIITAYEDREAAAMLGIDWLGAQLDAYIAEKSMPGGCIPPEEIATKIKNVDTSDSTFEFLVNHVAEKTFEDSQIRFEQESAAKDAKRNSRATKATSNNTTTISSLLGSRRERPPIGDGTAGSYSCRPKLPSDIYVPLKNAFVNPFGNAVNALFQKKLQQARDERHARERAARQARAEELEEFEQEAEEDQDAPMVTKTLALQPGRKIGKKRAGKLNLADIGVSW</sequence>
<keyword evidence="3" id="KW-1185">Reference proteome</keyword>
<comment type="caution">
    <text evidence="2">The sequence shown here is derived from an EMBL/GenBank/DDBJ whole genome shotgun (WGS) entry which is preliminary data.</text>
</comment>
<dbReference type="Proteomes" id="UP001316803">
    <property type="component" value="Unassembled WGS sequence"/>
</dbReference>
<dbReference type="EMBL" id="JAKLMC020000001">
    <property type="protein sequence ID" value="KAK5958276.1"/>
    <property type="molecule type" value="Genomic_DNA"/>
</dbReference>